<feature type="domain" description="Prenyltransferase alpha-alpha toroid" evidence="10">
    <location>
        <begin position="190"/>
        <end position="454"/>
    </location>
</feature>
<evidence type="ECO:0000256" key="8">
    <source>
        <dbReference type="ARBA" id="ARBA00030816"/>
    </source>
</evidence>
<dbReference type="PANTHER" id="PTHR11774">
    <property type="entry name" value="GERANYLGERANYL TRANSFERASE TYPE BETA SUBUNIT"/>
    <property type="match status" value="1"/>
</dbReference>
<dbReference type="GeneID" id="25268238"/>
<evidence type="ECO:0000256" key="2">
    <source>
        <dbReference type="ARBA" id="ARBA00010497"/>
    </source>
</evidence>
<dbReference type="Pfam" id="PF00432">
    <property type="entry name" value="Prenyltrans"/>
    <property type="match status" value="2"/>
</dbReference>
<keyword evidence="4 11" id="KW-0808">Transferase</keyword>
<reference evidence="11" key="1">
    <citation type="submission" date="2013-10" db="EMBL/GenBank/DDBJ databases">
        <title>Genomic analysis of the causative agents of coccidiosis in chickens.</title>
        <authorList>
            <person name="Reid A.J."/>
            <person name="Blake D."/>
            <person name="Billington K."/>
            <person name="Browne H."/>
            <person name="Dunn M."/>
            <person name="Hung S."/>
            <person name="Kawahara F."/>
            <person name="Miranda-Saavedra D."/>
            <person name="Mourier T."/>
            <person name="Nagra H."/>
            <person name="Otto T.D."/>
            <person name="Rawlings N."/>
            <person name="Sanchez A."/>
            <person name="Sanders M."/>
            <person name="Subramaniam C."/>
            <person name="Tay Y."/>
            <person name="Dear P."/>
            <person name="Doerig C."/>
            <person name="Gruber A."/>
            <person name="Parkinson J."/>
            <person name="Shirley M."/>
            <person name="Wan K.L."/>
            <person name="Berriman M."/>
            <person name="Tomley F."/>
            <person name="Pain A."/>
        </authorList>
    </citation>
    <scope>NUCLEOTIDE SEQUENCE</scope>
    <source>
        <strain evidence="11">Houghton</strain>
    </source>
</reference>
<evidence type="ECO:0000256" key="3">
    <source>
        <dbReference type="ARBA" id="ARBA00022602"/>
    </source>
</evidence>
<keyword evidence="5" id="KW-0479">Metal-binding</keyword>
<dbReference type="GO" id="GO:0046872">
    <property type="term" value="F:metal ion binding"/>
    <property type="evidence" value="ECO:0007669"/>
    <property type="project" value="UniProtKB-KW"/>
</dbReference>
<dbReference type="Proteomes" id="UP000018050">
    <property type="component" value="Unassembled WGS sequence"/>
</dbReference>
<reference evidence="11" key="2">
    <citation type="submission" date="2013-10" db="EMBL/GenBank/DDBJ databases">
        <authorList>
            <person name="Aslett M."/>
        </authorList>
    </citation>
    <scope>NUCLEOTIDE SEQUENCE</scope>
    <source>
        <strain evidence="11">Houghton</strain>
    </source>
</reference>
<evidence type="ECO:0000256" key="1">
    <source>
        <dbReference type="ARBA" id="ARBA00001947"/>
    </source>
</evidence>
<evidence type="ECO:0000313" key="12">
    <source>
        <dbReference type="Proteomes" id="UP000018050"/>
    </source>
</evidence>
<dbReference type="OrthoDB" id="24893at2759"/>
<dbReference type="AlphaFoldDB" id="U6GFZ1"/>
<evidence type="ECO:0000256" key="4">
    <source>
        <dbReference type="ARBA" id="ARBA00022679"/>
    </source>
</evidence>
<dbReference type="GO" id="GO:0008318">
    <property type="term" value="F:protein prenyltransferase activity"/>
    <property type="evidence" value="ECO:0007669"/>
    <property type="project" value="InterPro"/>
</dbReference>
<dbReference type="EMBL" id="HG670980">
    <property type="protein sequence ID" value="CDI79156.1"/>
    <property type="molecule type" value="Genomic_DNA"/>
</dbReference>
<keyword evidence="6" id="KW-0677">Repeat</keyword>
<protein>
    <recommendedName>
        <fullName evidence="8">Geranylgeranyl transferase type II subunit beta</fullName>
    </recommendedName>
    <alternativeName>
        <fullName evidence="9">Type II protein geranyl-geranyltransferase subunit beta</fullName>
    </alternativeName>
</protein>
<proteinExistence type="inferred from homology"/>
<feature type="domain" description="Prenyltransferase alpha-alpha toroid" evidence="10">
    <location>
        <begin position="510"/>
        <end position="531"/>
    </location>
</feature>
<sequence length="585" mass="61450">MEGARGGGTTSADGPELWSLNVTAHQLYIRRHLQRGLRMFCPASYAEEASITSSVRASADAVHVPFMELQQQQQSLLSGVYWTLCCLALLQPPAAVSQSSQEEHGPETTTLPLPPTVKECLISKVILPCLRRRQCSGWVSAAPDVVSAAMPAERGEGYGGSVAKEALSHRLGRPSPPTVAPTALGSGGHCRISALGFGSNLAGHATATALSTCSGLQALALLEALPLLSEGVLRQLRHFVLSLQRGEDGSFANTLSPICWSRWCSHCRETAAGAALPSAVAAMPSAAAANEEGTWENEGDVRCTFCCLLSLKLIHAAAKAHQKPGAASPPPQAGAVVAGAVDRAAEEASVSVTSAHSGAGDPATAVWVSPLVLSLMQAQPSASLVAWLRERQLPEGSLQGRPGKKGDSCYTFWVTAALLLLGKAPLEVLESTALADAVAAAQHPSGGISRAPAHFLSAVQKCCEASTASAGCTEPPKSTMNSNSDNGSGICNPLRMLSMGPLDSAEEQLRCPDPFHTFFALAGLSLLAFSGEEKAMQSKQQRLHMHQKGQERQNQQHARWQTTCKQLLQPLDPETALPLQLADGL</sequence>
<evidence type="ECO:0000256" key="6">
    <source>
        <dbReference type="ARBA" id="ARBA00022737"/>
    </source>
</evidence>
<keyword evidence="12" id="KW-1185">Reference proteome</keyword>
<evidence type="ECO:0000256" key="5">
    <source>
        <dbReference type="ARBA" id="ARBA00022723"/>
    </source>
</evidence>
<dbReference type="SUPFAM" id="SSF48239">
    <property type="entry name" value="Terpenoid cyclases/Protein prenyltransferases"/>
    <property type="match status" value="1"/>
</dbReference>
<gene>
    <name evidence="11" type="ORF">EAH_00001680</name>
</gene>
<evidence type="ECO:0000256" key="9">
    <source>
        <dbReference type="ARBA" id="ARBA00032766"/>
    </source>
</evidence>
<dbReference type="InterPro" id="IPR045089">
    <property type="entry name" value="PGGT1B-like"/>
</dbReference>
<evidence type="ECO:0000256" key="7">
    <source>
        <dbReference type="ARBA" id="ARBA00022833"/>
    </source>
</evidence>
<evidence type="ECO:0000259" key="10">
    <source>
        <dbReference type="Pfam" id="PF00432"/>
    </source>
</evidence>
<dbReference type="VEuPathDB" id="ToxoDB:EAH_00001680"/>
<dbReference type="InterPro" id="IPR008930">
    <property type="entry name" value="Terpenoid_cyclase/PrenylTrfase"/>
</dbReference>
<evidence type="ECO:0000313" key="11">
    <source>
        <dbReference type="EMBL" id="CDI79156.1"/>
    </source>
</evidence>
<dbReference type="InterPro" id="IPR001330">
    <property type="entry name" value="Prenyltrans"/>
</dbReference>
<keyword evidence="3" id="KW-0637">Prenyltransferase</keyword>
<dbReference type="OMA" id="WTLCCLA"/>
<dbReference type="Gene3D" id="1.50.10.20">
    <property type="match status" value="2"/>
</dbReference>
<organism evidence="11 12">
    <name type="scientific">Eimeria acervulina</name>
    <name type="common">Coccidian parasite</name>
    <dbReference type="NCBI Taxonomy" id="5801"/>
    <lineage>
        <taxon>Eukaryota</taxon>
        <taxon>Sar</taxon>
        <taxon>Alveolata</taxon>
        <taxon>Apicomplexa</taxon>
        <taxon>Conoidasida</taxon>
        <taxon>Coccidia</taxon>
        <taxon>Eucoccidiorida</taxon>
        <taxon>Eimeriorina</taxon>
        <taxon>Eimeriidae</taxon>
        <taxon>Eimeria</taxon>
    </lineage>
</organism>
<keyword evidence="7" id="KW-0862">Zinc</keyword>
<comment type="cofactor">
    <cofactor evidence="1">
        <name>Zn(2+)</name>
        <dbReference type="ChEBI" id="CHEBI:29105"/>
    </cofactor>
</comment>
<dbReference type="RefSeq" id="XP_013250704.1">
    <property type="nucleotide sequence ID" value="XM_013395250.1"/>
</dbReference>
<accession>U6GFZ1</accession>
<dbReference type="PANTHER" id="PTHR11774:SF11">
    <property type="entry name" value="GERANYLGERANYL TRANSFERASE TYPE-2 SUBUNIT BETA"/>
    <property type="match status" value="1"/>
</dbReference>
<name>U6GFZ1_EIMAC</name>
<comment type="similarity">
    <text evidence="2">Belongs to the protein prenyltransferase subunit beta family.</text>
</comment>